<organism evidence="8 9">
    <name type="scientific">Pelagicoccus mobilis</name>
    <dbReference type="NCBI Taxonomy" id="415221"/>
    <lineage>
        <taxon>Bacteria</taxon>
        <taxon>Pseudomonadati</taxon>
        <taxon>Verrucomicrobiota</taxon>
        <taxon>Opitutia</taxon>
        <taxon>Puniceicoccales</taxon>
        <taxon>Pelagicoccaceae</taxon>
        <taxon>Pelagicoccus</taxon>
    </lineage>
</organism>
<dbReference type="SFLD" id="SFLDG01067">
    <property type="entry name" value="SPASM/twitch_domain_containing"/>
    <property type="match status" value="1"/>
</dbReference>
<dbReference type="GO" id="GO:0003824">
    <property type="term" value="F:catalytic activity"/>
    <property type="evidence" value="ECO:0007669"/>
    <property type="project" value="InterPro"/>
</dbReference>
<keyword evidence="2" id="KW-0949">S-adenosyl-L-methionine</keyword>
<evidence type="ECO:0000256" key="2">
    <source>
        <dbReference type="ARBA" id="ARBA00022691"/>
    </source>
</evidence>
<keyword evidence="3" id="KW-0479">Metal-binding</keyword>
<dbReference type="InterPro" id="IPR058240">
    <property type="entry name" value="rSAM_sf"/>
</dbReference>
<evidence type="ECO:0000259" key="6">
    <source>
        <dbReference type="Pfam" id="PF04055"/>
    </source>
</evidence>
<dbReference type="CDD" id="cd01335">
    <property type="entry name" value="Radical_SAM"/>
    <property type="match status" value="1"/>
</dbReference>
<accession>A0A934S5F8</accession>
<dbReference type="SFLD" id="SFLDS00029">
    <property type="entry name" value="Radical_SAM"/>
    <property type="match status" value="1"/>
</dbReference>
<keyword evidence="5" id="KW-0411">Iron-sulfur</keyword>
<dbReference type="GO" id="GO:0046872">
    <property type="term" value="F:metal ion binding"/>
    <property type="evidence" value="ECO:0007669"/>
    <property type="project" value="UniProtKB-KW"/>
</dbReference>
<evidence type="ECO:0000256" key="1">
    <source>
        <dbReference type="ARBA" id="ARBA00001966"/>
    </source>
</evidence>
<evidence type="ECO:0000313" key="9">
    <source>
        <dbReference type="Proteomes" id="UP000617628"/>
    </source>
</evidence>
<dbReference type="GO" id="GO:0051536">
    <property type="term" value="F:iron-sulfur cluster binding"/>
    <property type="evidence" value="ECO:0007669"/>
    <property type="project" value="UniProtKB-KW"/>
</dbReference>
<sequence>MNKVPPPPLQKKYVSTLPDFKRGELVKKTTSICPGCLQYIEAEVFRRNRQIWMDKTCQKCGPFSALLSSDANEYLIKVPDSQQASSCGCGSGGCGSAIDNHSCVLLVEITQKCNLTCPTCYASSSPQNDHFLSLKEYDALLDKLLANQHGDADALQLSGGEPTIHPDILPMIELAYEKGFKQVYINTNGIKLSNDTFAKSLAKLGKPLSIYLQFDGTTPDVYAKLRGNEKLVEVKARALENCAKHGFEAIPVMTLTRGVNDNQISEFIRVASQSPAVNKAMIQPAMYSGRYVNPRRVDRITASDTIGLIAEQSGIFSRADFTPIPCGDPNCFRMALALRSDDGLIPVSRFFPPYEKWASPEISEGISAVSDTFDDPDALQRALALASESEALAQLPEEELDQLIDLISGSENSENENSWGRLFAIGIKPFMDAYTYDQDRIDTCCTHITARDGTPVSFCQYNALNRPQGNL</sequence>
<dbReference type="InterPro" id="IPR056488">
    <property type="entry name" value="Zn_ribbon_HMPTM"/>
</dbReference>
<keyword evidence="4" id="KW-0408">Iron</keyword>
<dbReference type="RefSeq" id="WP_200358704.1">
    <property type="nucleotide sequence ID" value="NZ_JAENIL010000071.1"/>
</dbReference>
<dbReference type="Gene3D" id="3.20.20.70">
    <property type="entry name" value="Aldolase class I"/>
    <property type="match status" value="1"/>
</dbReference>
<feature type="domain" description="HMPTM N-terminal zinc ribbon" evidence="7">
    <location>
        <begin position="26"/>
        <end position="68"/>
    </location>
</feature>
<evidence type="ECO:0000259" key="7">
    <source>
        <dbReference type="Pfam" id="PF23545"/>
    </source>
</evidence>
<comment type="cofactor">
    <cofactor evidence="1">
        <name>[4Fe-4S] cluster</name>
        <dbReference type="ChEBI" id="CHEBI:49883"/>
    </cofactor>
</comment>
<reference evidence="8" key="1">
    <citation type="submission" date="2021-01" db="EMBL/GenBank/DDBJ databases">
        <title>Modified the classification status of verrucomicrobia.</title>
        <authorList>
            <person name="Feng X."/>
        </authorList>
    </citation>
    <scope>NUCLEOTIDE SEQUENCE</scope>
    <source>
        <strain evidence="8">KCTC 13126</strain>
    </source>
</reference>
<dbReference type="PANTHER" id="PTHR43306:SF1">
    <property type="entry name" value="7,8-DIHYDRO-6-HYDROXYMETHYLPTERIN DIMETHYLTRANSFERASE"/>
    <property type="match status" value="1"/>
</dbReference>
<evidence type="ECO:0000256" key="5">
    <source>
        <dbReference type="ARBA" id="ARBA00023014"/>
    </source>
</evidence>
<gene>
    <name evidence="8" type="ORF">JIN87_24695</name>
</gene>
<dbReference type="InterPro" id="IPR034474">
    <property type="entry name" value="Methyltransferase_Class_D"/>
</dbReference>
<dbReference type="Proteomes" id="UP000617628">
    <property type="component" value="Unassembled WGS sequence"/>
</dbReference>
<dbReference type="Pfam" id="PF23545">
    <property type="entry name" value="Zn_ribbon_HMPTM"/>
    <property type="match status" value="1"/>
</dbReference>
<dbReference type="InterPro" id="IPR007197">
    <property type="entry name" value="rSAM"/>
</dbReference>
<name>A0A934S5F8_9BACT</name>
<dbReference type="EMBL" id="JAENIL010000071">
    <property type="protein sequence ID" value="MBK1880107.1"/>
    <property type="molecule type" value="Genomic_DNA"/>
</dbReference>
<feature type="domain" description="Radical SAM core" evidence="6">
    <location>
        <begin position="107"/>
        <end position="269"/>
    </location>
</feature>
<proteinExistence type="predicted"/>
<keyword evidence="9" id="KW-1185">Reference proteome</keyword>
<dbReference type="Pfam" id="PF04055">
    <property type="entry name" value="Radical_SAM"/>
    <property type="match status" value="1"/>
</dbReference>
<dbReference type="PANTHER" id="PTHR43306">
    <property type="entry name" value="7,8-DIHYDRO-6-HYDROXYMETHYLPTERIN DIMETHYLTRANSFERASE"/>
    <property type="match status" value="1"/>
</dbReference>
<evidence type="ECO:0000256" key="4">
    <source>
        <dbReference type="ARBA" id="ARBA00023004"/>
    </source>
</evidence>
<comment type="caution">
    <text evidence="8">The sequence shown here is derived from an EMBL/GenBank/DDBJ whole genome shotgun (WGS) entry which is preliminary data.</text>
</comment>
<dbReference type="SUPFAM" id="SSF102114">
    <property type="entry name" value="Radical SAM enzymes"/>
    <property type="match status" value="1"/>
</dbReference>
<protein>
    <submittedName>
        <fullName evidence="8">Radical SAM protein</fullName>
    </submittedName>
</protein>
<evidence type="ECO:0000256" key="3">
    <source>
        <dbReference type="ARBA" id="ARBA00022723"/>
    </source>
</evidence>
<evidence type="ECO:0000313" key="8">
    <source>
        <dbReference type="EMBL" id="MBK1880107.1"/>
    </source>
</evidence>
<dbReference type="InterPro" id="IPR013785">
    <property type="entry name" value="Aldolase_TIM"/>
</dbReference>
<dbReference type="AlphaFoldDB" id="A0A934S5F8"/>